<dbReference type="AlphaFoldDB" id="A0A077UH48"/>
<organism evidence="2 3">
    <name type="scientific">Staphylococcus schweitzeri</name>
    <dbReference type="NCBI Taxonomy" id="1654388"/>
    <lineage>
        <taxon>Bacteria</taxon>
        <taxon>Bacillati</taxon>
        <taxon>Bacillota</taxon>
        <taxon>Bacilli</taxon>
        <taxon>Bacillales</taxon>
        <taxon>Staphylococcaceae</taxon>
        <taxon>Staphylococcus</taxon>
    </lineage>
</organism>
<name>A0A077UH48_9STAP</name>
<keyword evidence="1" id="KW-0472">Membrane</keyword>
<dbReference type="Pfam" id="PF10097">
    <property type="entry name" value="DUF2335"/>
    <property type="match status" value="1"/>
</dbReference>
<keyword evidence="1" id="KW-1133">Transmembrane helix</keyword>
<dbReference type="EMBL" id="CCEH01000001">
    <property type="protein sequence ID" value="CDR26492.1"/>
    <property type="molecule type" value="Genomic_DNA"/>
</dbReference>
<feature type="transmembrane region" description="Helical" evidence="1">
    <location>
        <begin position="93"/>
        <end position="116"/>
    </location>
</feature>
<feature type="transmembrane region" description="Helical" evidence="1">
    <location>
        <begin position="122"/>
        <end position="140"/>
    </location>
</feature>
<evidence type="ECO:0000313" key="3">
    <source>
        <dbReference type="Proteomes" id="UP000044616"/>
    </source>
</evidence>
<proteinExistence type="predicted"/>
<dbReference type="RefSeq" id="WP_160143402.1">
    <property type="nucleotide sequence ID" value="NZ_CCEH01000001.1"/>
</dbReference>
<evidence type="ECO:0000313" key="2">
    <source>
        <dbReference type="EMBL" id="CDR26492.1"/>
    </source>
</evidence>
<dbReference type="Proteomes" id="UP000044616">
    <property type="component" value="Unassembled WGS sequence"/>
</dbReference>
<reference evidence="2 3" key="1">
    <citation type="submission" date="2014-05" db="EMBL/GenBank/DDBJ databases">
        <authorList>
            <person name="Aslett A.Martin."/>
            <person name="De Silva Nishadi"/>
        </authorList>
    </citation>
    <scope>NUCLEOTIDE SEQUENCE [LARGE SCALE GENOMIC DNA]</scope>
</reference>
<evidence type="ECO:0000256" key="1">
    <source>
        <dbReference type="SAM" id="Phobius"/>
    </source>
</evidence>
<protein>
    <submittedName>
        <fullName evidence="2">Predicted membrane protein</fullName>
    </submittedName>
</protein>
<sequence>MEDNKVDELSKKDAEVLNRIVNEANPEERKVIMRKLSITKKSPLPDAKEFEAYEKVLPGAGDRILRMAENEQKNRIDINKKEQENFYKSNDKLTIIGVISSMVVSVSGITGAVILGVMGQPWTAGVIGSLSLSSIVANILKATSRHSE</sequence>
<accession>A0A077UH48</accession>
<keyword evidence="1" id="KW-0812">Transmembrane</keyword>
<gene>
    <name evidence="2" type="ORF">ERS140147_00027</name>
</gene>
<dbReference type="InterPro" id="IPR019284">
    <property type="entry name" value="RP532"/>
</dbReference>